<organism evidence="1 2">
    <name type="scientific">Methanobacterium paludis (strain DSM 25820 / JCM 18151 / SWAN1)</name>
    <dbReference type="NCBI Taxonomy" id="868131"/>
    <lineage>
        <taxon>Archaea</taxon>
        <taxon>Methanobacteriati</taxon>
        <taxon>Methanobacteriota</taxon>
        <taxon>Methanomada group</taxon>
        <taxon>Methanobacteria</taxon>
        <taxon>Methanobacteriales</taxon>
        <taxon>Methanobacteriaceae</taxon>
        <taxon>Methanobacterium</taxon>
    </lineage>
</organism>
<protein>
    <recommendedName>
        <fullName evidence="3">HK97 gp10 family phage protein</fullName>
    </recommendedName>
</protein>
<gene>
    <name evidence="1" type="ordered locus">MSWAN_1629</name>
</gene>
<accession>F6D2R1</accession>
<dbReference type="HOGENOM" id="CLU_1792155_0_0_2"/>
<sequence>MGEITSTTDKSEILEFFQDRLDNLPQKGSDTVLEITNVAAAVEEVLSPVRTGQNRDETKVEVDGLEGVAWPDAPQAIWIIGGTQPHEIRAVNVQALYWPGAMHPVKSVQHPGTAPNDYVADARDQMDPGVDPALDELGSWMVDE</sequence>
<dbReference type="KEGG" id="mew:MSWAN_1629"/>
<reference evidence="1 2" key="1">
    <citation type="journal article" date="2014" name="Int. J. Syst. Evol. Microbiol.">
        <title>Methanobacterium paludis sp. nov. and a novel strain of Methanobacterium lacus isolated from northern peatlands.</title>
        <authorList>
            <person name="Cadillo-Quiroz H."/>
            <person name="Brauer S.L."/>
            <person name="Goodson N."/>
            <person name="Yavitt J.B."/>
            <person name="Zinder S.H."/>
        </authorList>
    </citation>
    <scope>NUCLEOTIDE SEQUENCE [LARGE SCALE GENOMIC DNA]</scope>
    <source>
        <strain evidence="2">DSM 25820 / JCM 18151 / SWAN1</strain>
    </source>
</reference>
<evidence type="ECO:0000313" key="1">
    <source>
        <dbReference type="EMBL" id="AEG18640.1"/>
    </source>
</evidence>
<dbReference type="RefSeq" id="WP_013826139.1">
    <property type="nucleotide sequence ID" value="NC_015574.1"/>
</dbReference>
<dbReference type="STRING" id="868131.MSWAN_1629"/>
<dbReference type="Proteomes" id="UP000009231">
    <property type="component" value="Chromosome"/>
</dbReference>
<evidence type="ECO:0008006" key="3">
    <source>
        <dbReference type="Google" id="ProtNLM"/>
    </source>
</evidence>
<name>F6D2R1_METPW</name>
<dbReference type="GeneID" id="10669138"/>
<keyword evidence="2" id="KW-1185">Reference proteome</keyword>
<evidence type="ECO:0000313" key="2">
    <source>
        <dbReference type="Proteomes" id="UP000009231"/>
    </source>
</evidence>
<dbReference type="EMBL" id="CP002772">
    <property type="protein sequence ID" value="AEG18640.1"/>
    <property type="molecule type" value="Genomic_DNA"/>
</dbReference>
<dbReference type="AlphaFoldDB" id="F6D2R1"/>
<proteinExistence type="predicted"/>